<dbReference type="PANTHER" id="PTHR43018:SF1">
    <property type="entry name" value="PROTEIN AROA(G)"/>
    <property type="match status" value="1"/>
</dbReference>
<dbReference type="Proteomes" id="UP000316921">
    <property type="component" value="Chromosome"/>
</dbReference>
<dbReference type="GO" id="GO:0003849">
    <property type="term" value="F:3-deoxy-7-phosphoheptulonate synthase activity"/>
    <property type="evidence" value="ECO:0007669"/>
    <property type="project" value="UniProtKB-EC"/>
</dbReference>
<evidence type="ECO:0000259" key="2">
    <source>
        <dbReference type="Pfam" id="PF00793"/>
    </source>
</evidence>
<dbReference type="GO" id="GO:0009073">
    <property type="term" value="P:aromatic amino acid family biosynthetic process"/>
    <property type="evidence" value="ECO:0007669"/>
    <property type="project" value="InterPro"/>
</dbReference>
<dbReference type="NCBIfam" id="TIGR01361">
    <property type="entry name" value="DAHP_synth_Bsub"/>
    <property type="match status" value="1"/>
</dbReference>
<evidence type="ECO:0000256" key="1">
    <source>
        <dbReference type="ARBA" id="ARBA00022679"/>
    </source>
</evidence>
<dbReference type="Gene3D" id="3.20.20.70">
    <property type="entry name" value="Aldolase class I"/>
    <property type="match status" value="1"/>
</dbReference>
<feature type="domain" description="DAHP synthetase I/KDSA" evidence="2">
    <location>
        <begin position="85"/>
        <end position="321"/>
    </location>
</feature>
<dbReference type="InterPro" id="IPR013785">
    <property type="entry name" value="Aldolase_TIM"/>
</dbReference>
<dbReference type="EC" id="2.5.1.54" evidence="3"/>
<evidence type="ECO:0000313" key="3">
    <source>
        <dbReference type="EMBL" id="QDU69701.1"/>
    </source>
</evidence>
<organism evidence="3 4">
    <name type="scientific">Engelhardtia mirabilis</name>
    <dbReference type="NCBI Taxonomy" id="2528011"/>
    <lineage>
        <taxon>Bacteria</taxon>
        <taxon>Pseudomonadati</taxon>
        <taxon>Planctomycetota</taxon>
        <taxon>Planctomycetia</taxon>
        <taxon>Planctomycetia incertae sedis</taxon>
        <taxon>Engelhardtia</taxon>
    </lineage>
</organism>
<dbReference type="RefSeq" id="WP_145069841.1">
    <property type="nucleotide sequence ID" value="NZ_CP036287.1"/>
</dbReference>
<dbReference type="InterPro" id="IPR006218">
    <property type="entry name" value="DAHP1/KDSA"/>
</dbReference>
<name>A0A518BRV1_9BACT</name>
<dbReference type="InterPro" id="IPR052899">
    <property type="entry name" value="Class-I_DAHP_synthase"/>
</dbReference>
<accession>A0A518BRV1</accession>
<dbReference type="PANTHER" id="PTHR43018">
    <property type="entry name" value="PHOSPHO-2-DEHYDRO-3-DEOXYHEPTONATE ALDOLASE"/>
    <property type="match status" value="1"/>
</dbReference>
<dbReference type="InterPro" id="IPR006268">
    <property type="entry name" value="DAHP_syn_2"/>
</dbReference>
<sequence length="347" mass="36618">MLLSLRPDADDAQLAALRALADEGGFELRFLDERRRVAELVGARGPHLRSRLEDLKVVREILDPGQARELHERNGRPDTVVRIGDAVLGGGHASLIAGPCAVESRDRLLEIAHAAHRAGATVLRGGAFKPRTSPHSFQGLGAEGLLLLEEAREATGLAILTEVLDPRDVELVGRSADAFQIGARSMANAALLREVGLAGKPVLLKRGLAATVREFCLAAEYVLDAGNDQVILCERGVRGFDRVTRNLLDLGAVAHLKGATHLPVIVDPSHAAGRADLVPALARAGLAAGADGLIIEAHPRPDEARSDAPQAVSLDDLAQIAADARAILALDGRILAAPRRELVGKGV</sequence>
<dbReference type="SUPFAM" id="SSF51569">
    <property type="entry name" value="Aldolase"/>
    <property type="match status" value="1"/>
</dbReference>
<evidence type="ECO:0000313" key="4">
    <source>
        <dbReference type="Proteomes" id="UP000316921"/>
    </source>
</evidence>
<dbReference type="EMBL" id="CP036287">
    <property type="protein sequence ID" value="QDU69701.1"/>
    <property type="molecule type" value="Genomic_DNA"/>
</dbReference>
<dbReference type="AlphaFoldDB" id="A0A518BRV1"/>
<dbReference type="Pfam" id="PF00793">
    <property type="entry name" value="DAHP_synth_1"/>
    <property type="match status" value="1"/>
</dbReference>
<proteinExistence type="predicted"/>
<dbReference type="NCBIfam" id="NF006421">
    <property type="entry name" value="PRK08673.1"/>
    <property type="match status" value="1"/>
</dbReference>
<dbReference type="KEGG" id="pbap:Pla133_48220"/>
<protein>
    <submittedName>
        <fullName evidence="3">Phospho-2-dehydro-3-deoxyheptonate aldolase</fullName>
        <ecNumber evidence="3">2.5.1.54</ecNumber>
    </submittedName>
</protein>
<gene>
    <name evidence="3" type="primary">aroF</name>
    <name evidence="3" type="ORF">Pla133_48220</name>
</gene>
<reference evidence="3 4" key="1">
    <citation type="submission" date="2019-02" db="EMBL/GenBank/DDBJ databases">
        <title>Deep-cultivation of Planctomycetes and their phenomic and genomic characterization uncovers novel biology.</title>
        <authorList>
            <person name="Wiegand S."/>
            <person name="Jogler M."/>
            <person name="Boedeker C."/>
            <person name="Pinto D."/>
            <person name="Vollmers J."/>
            <person name="Rivas-Marin E."/>
            <person name="Kohn T."/>
            <person name="Peeters S.H."/>
            <person name="Heuer A."/>
            <person name="Rast P."/>
            <person name="Oberbeckmann S."/>
            <person name="Bunk B."/>
            <person name="Jeske O."/>
            <person name="Meyerdierks A."/>
            <person name="Storesund J.E."/>
            <person name="Kallscheuer N."/>
            <person name="Luecker S."/>
            <person name="Lage O.M."/>
            <person name="Pohl T."/>
            <person name="Merkel B.J."/>
            <person name="Hornburger P."/>
            <person name="Mueller R.-W."/>
            <person name="Bruemmer F."/>
            <person name="Labrenz M."/>
            <person name="Spormann A.M."/>
            <person name="Op den Camp H."/>
            <person name="Overmann J."/>
            <person name="Amann R."/>
            <person name="Jetten M.S.M."/>
            <person name="Mascher T."/>
            <person name="Medema M.H."/>
            <person name="Devos D.P."/>
            <person name="Kaster A.-K."/>
            <person name="Ovreas L."/>
            <person name="Rohde M."/>
            <person name="Galperin M.Y."/>
            <person name="Jogler C."/>
        </authorList>
    </citation>
    <scope>NUCLEOTIDE SEQUENCE [LARGE SCALE GENOMIC DNA]</scope>
    <source>
        <strain evidence="3 4">Pla133</strain>
    </source>
</reference>
<keyword evidence="1 3" id="KW-0808">Transferase</keyword>
<dbReference type="GO" id="GO:0016832">
    <property type="term" value="F:aldehyde-lyase activity"/>
    <property type="evidence" value="ECO:0007669"/>
    <property type="project" value="InterPro"/>
</dbReference>
<dbReference type="NCBIfam" id="NF009239">
    <property type="entry name" value="PRK12595.1"/>
    <property type="match status" value="1"/>
</dbReference>
<keyword evidence="4" id="KW-1185">Reference proteome</keyword>